<feature type="compositionally biased region" description="Low complexity" evidence="1">
    <location>
        <begin position="19"/>
        <end position="39"/>
    </location>
</feature>
<evidence type="ECO:0000256" key="1">
    <source>
        <dbReference type="SAM" id="MobiDB-lite"/>
    </source>
</evidence>
<evidence type="ECO:0000313" key="2">
    <source>
        <dbReference type="EMBL" id="MFD1053769.1"/>
    </source>
</evidence>
<feature type="region of interest" description="Disordered" evidence="1">
    <location>
        <begin position="1"/>
        <end position="61"/>
    </location>
</feature>
<reference evidence="3" key="1">
    <citation type="journal article" date="2019" name="Int. J. Syst. Evol. Microbiol.">
        <title>The Global Catalogue of Microorganisms (GCM) 10K type strain sequencing project: providing services to taxonomists for standard genome sequencing and annotation.</title>
        <authorList>
            <consortium name="The Broad Institute Genomics Platform"/>
            <consortium name="The Broad Institute Genome Sequencing Center for Infectious Disease"/>
            <person name="Wu L."/>
            <person name="Ma J."/>
        </authorList>
    </citation>
    <scope>NUCLEOTIDE SEQUENCE [LARGE SCALE GENOMIC DNA]</scope>
    <source>
        <strain evidence="3">CCUG 57508</strain>
    </source>
</reference>
<gene>
    <name evidence="2" type="ORF">ACFQ2V_05565</name>
</gene>
<organism evidence="2 3">
    <name type="scientific">Terrabacter terrigena</name>
    <dbReference type="NCBI Taxonomy" id="574718"/>
    <lineage>
        <taxon>Bacteria</taxon>
        <taxon>Bacillati</taxon>
        <taxon>Actinomycetota</taxon>
        <taxon>Actinomycetes</taxon>
        <taxon>Micrococcales</taxon>
        <taxon>Intrasporangiaceae</taxon>
        <taxon>Terrabacter</taxon>
    </lineage>
</organism>
<evidence type="ECO:0000313" key="3">
    <source>
        <dbReference type="Proteomes" id="UP001597046"/>
    </source>
</evidence>
<protein>
    <submittedName>
        <fullName evidence="2">Uncharacterized protein</fullName>
    </submittedName>
</protein>
<name>A0ABW3MWL7_9MICO</name>
<dbReference type="EMBL" id="JBHTKH010000002">
    <property type="protein sequence ID" value="MFD1053769.1"/>
    <property type="molecule type" value="Genomic_DNA"/>
</dbReference>
<accession>A0ABW3MWL7</accession>
<dbReference type="RefSeq" id="WP_386051506.1">
    <property type="nucleotide sequence ID" value="NZ_JBHTKH010000002.1"/>
</dbReference>
<comment type="caution">
    <text evidence="2">The sequence shown here is derived from an EMBL/GenBank/DDBJ whole genome shotgun (WGS) entry which is preliminary data.</text>
</comment>
<keyword evidence="3" id="KW-1185">Reference proteome</keyword>
<sequence>MNNQRGPSGPERRGGPGSRRGLPARRPGGGRPDPAGAEDVPSTSAREQLRQAAAAGASRPLPTVVVRGTLRRAEVEMRPLVLDGDDGTTWELLLPPGWAVEAEPGARVTVSGDPADDVVTTSMVGPVLRVRTLSTEA</sequence>
<dbReference type="Proteomes" id="UP001597046">
    <property type="component" value="Unassembled WGS sequence"/>
</dbReference>
<proteinExistence type="predicted"/>